<sequence length="49" mass="5770">METFLEIIREILKGIVREISAHTFRKSVLDNKKTTLRRRKLKGGSQDKK</sequence>
<name>A0ABN0VUV2_9BACI</name>
<dbReference type="EMBL" id="BAAADJ010000004">
    <property type="protein sequence ID" value="GAA0317592.1"/>
    <property type="molecule type" value="Genomic_DNA"/>
</dbReference>
<comment type="caution">
    <text evidence="1">The sequence shown here is derived from an EMBL/GenBank/DDBJ whole genome shotgun (WGS) entry which is preliminary data.</text>
</comment>
<dbReference type="RefSeq" id="WP_343796080.1">
    <property type="nucleotide sequence ID" value="NZ_BAAADJ010000004.1"/>
</dbReference>
<evidence type="ECO:0000313" key="1">
    <source>
        <dbReference type="EMBL" id="GAA0317592.1"/>
    </source>
</evidence>
<evidence type="ECO:0000313" key="2">
    <source>
        <dbReference type="Proteomes" id="UP001500782"/>
    </source>
</evidence>
<protein>
    <submittedName>
        <fullName evidence="1">Uncharacterized protein</fullName>
    </submittedName>
</protein>
<organism evidence="1 2">
    <name type="scientific">Bacillus carboniphilus</name>
    <dbReference type="NCBI Taxonomy" id="86663"/>
    <lineage>
        <taxon>Bacteria</taxon>
        <taxon>Bacillati</taxon>
        <taxon>Bacillota</taxon>
        <taxon>Bacilli</taxon>
        <taxon>Bacillales</taxon>
        <taxon>Bacillaceae</taxon>
        <taxon>Bacillus</taxon>
    </lineage>
</organism>
<dbReference type="Proteomes" id="UP001500782">
    <property type="component" value="Unassembled WGS sequence"/>
</dbReference>
<gene>
    <name evidence="1" type="ORF">GCM10008967_05190</name>
</gene>
<proteinExistence type="predicted"/>
<accession>A0ABN0VUV2</accession>
<keyword evidence="2" id="KW-1185">Reference proteome</keyword>
<reference evidence="1 2" key="1">
    <citation type="journal article" date="2019" name="Int. J. Syst. Evol. Microbiol.">
        <title>The Global Catalogue of Microorganisms (GCM) 10K type strain sequencing project: providing services to taxonomists for standard genome sequencing and annotation.</title>
        <authorList>
            <consortium name="The Broad Institute Genomics Platform"/>
            <consortium name="The Broad Institute Genome Sequencing Center for Infectious Disease"/>
            <person name="Wu L."/>
            <person name="Ma J."/>
        </authorList>
    </citation>
    <scope>NUCLEOTIDE SEQUENCE [LARGE SCALE GENOMIC DNA]</scope>
    <source>
        <strain evidence="1 2">JCM 9731</strain>
    </source>
</reference>